<protein>
    <recommendedName>
        <fullName evidence="2">Nucleotidyl transferase domain-containing protein</fullName>
    </recommendedName>
</protein>
<feature type="region of interest" description="Disordered" evidence="1">
    <location>
        <begin position="61"/>
        <end position="103"/>
    </location>
</feature>
<reference evidence="3 4" key="1">
    <citation type="journal article" date="2015" name="ISME J.">
        <title>Draft Genome Sequence of Streptomyces incarnatus NRRL8089, which Produces the Nucleoside Antibiotic Sinefungin.</title>
        <authorList>
            <person name="Oshima K."/>
            <person name="Hattori M."/>
            <person name="Shimizu H."/>
            <person name="Fukuda K."/>
            <person name="Nemoto M."/>
            <person name="Inagaki K."/>
            <person name="Tamura T."/>
        </authorList>
    </citation>
    <scope>NUCLEOTIDE SEQUENCE [LARGE SCALE GENOMIC DNA]</scope>
    <source>
        <strain evidence="3 4">NRRL 8089</strain>
    </source>
</reference>
<feature type="domain" description="Nucleotidyl transferase" evidence="2">
    <location>
        <begin position="2"/>
        <end position="33"/>
    </location>
</feature>
<accession>A0ABN4GF27</accession>
<name>A0ABN4GF27_9ACTN</name>
<organism evidence="3 4">
    <name type="scientific">Streptomyces incarnatus</name>
    <dbReference type="NCBI Taxonomy" id="665007"/>
    <lineage>
        <taxon>Bacteria</taxon>
        <taxon>Bacillati</taxon>
        <taxon>Actinomycetota</taxon>
        <taxon>Actinomycetes</taxon>
        <taxon>Kitasatosporales</taxon>
        <taxon>Streptomycetaceae</taxon>
        <taxon>Streptomyces</taxon>
    </lineage>
</organism>
<dbReference type="Pfam" id="PF00483">
    <property type="entry name" value="NTP_transferase"/>
    <property type="match status" value="1"/>
</dbReference>
<proteinExistence type="predicted"/>
<dbReference type="SUPFAM" id="SSF53448">
    <property type="entry name" value="Nucleotide-diphospho-sugar transferases"/>
    <property type="match status" value="1"/>
</dbReference>
<gene>
    <name evidence="3" type="ORF">ABB07_02860</name>
</gene>
<keyword evidence="4" id="KW-1185">Reference proteome</keyword>
<evidence type="ECO:0000259" key="2">
    <source>
        <dbReference type="Pfam" id="PF00483"/>
    </source>
</evidence>
<feature type="compositionally biased region" description="Basic and acidic residues" evidence="1">
    <location>
        <begin position="92"/>
        <end position="103"/>
    </location>
</feature>
<dbReference type="InterPro" id="IPR029044">
    <property type="entry name" value="Nucleotide-diphossugar_trans"/>
</dbReference>
<evidence type="ECO:0000256" key="1">
    <source>
        <dbReference type="SAM" id="MobiDB-lite"/>
    </source>
</evidence>
<evidence type="ECO:0000313" key="3">
    <source>
        <dbReference type="EMBL" id="AKJ09001.1"/>
    </source>
</evidence>
<dbReference type="InterPro" id="IPR005835">
    <property type="entry name" value="NTP_transferase_dom"/>
</dbReference>
<dbReference type="Gene3D" id="3.90.550.10">
    <property type="entry name" value="Spore Coat Polysaccharide Biosynthesis Protein SpsA, Chain A"/>
    <property type="match status" value="1"/>
</dbReference>
<dbReference type="EMBL" id="CP011497">
    <property type="protein sequence ID" value="AKJ09001.1"/>
    <property type="molecule type" value="Genomic_DNA"/>
</dbReference>
<sequence>MKALVLSGGSGTRLRPITRTSEKQLVPMADKPVPGDGLAVLSACDFLGAVADSRIVGPASSVAGAGRIGSSPTGRHVEVTPAAGGPSAHRLVPGDHGKVRIPS</sequence>
<evidence type="ECO:0000313" key="4">
    <source>
        <dbReference type="Proteomes" id="UP000035366"/>
    </source>
</evidence>
<dbReference type="Proteomes" id="UP000035366">
    <property type="component" value="Chromosome"/>
</dbReference>